<dbReference type="RefSeq" id="WP_132008930.1">
    <property type="nucleotide sequence ID" value="NZ_SMFK01000017.1"/>
</dbReference>
<dbReference type="PROSITE" id="PS51257">
    <property type="entry name" value="PROKAR_LIPOPROTEIN"/>
    <property type="match status" value="1"/>
</dbReference>
<organism evidence="1 2">
    <name type="scientific">Flavobacterium cellulosilyticum</name>
    <dbReference type="NCBI Taxonomy" id="2541731"/>
    <lineage>
        <taxon>Bacteria</taxon>
        <taxon>Pseudomonadati</taxon>
        <taxon>Bacteroidota</taxon>
        <taxon>Flavobacteriia</taxon>
        <taxon>Flavobacteriales</taxon>
        <taxon>Flavobacteriaceae</taxon>
        <taxon>Flavobacterium</taxon>
    </lineage>
</organism>
<sequence length="213" mass="25791">MKILILILGIILTSCNNKKSIEPEVSFKIHNKELYRNNFLKIEIINKSHNDYFICLDATSIYFNLGIDYETNEFIHPKPIFYFNQEIIEIAYPSTRMIKPMYRDTTYINCIKRNVKYKQKVWDDLTELKKTLLLKKNTSIVLKLPFNNSYTRCNKRYTYITEKGNFEIQFKYRMNREYFNKIIDKKFLLKYQDINFKPYFGEIVSNKVPYILK</sequence>
<name>A0A4R5CB34_9FLAO</name>
<evidence type="ECO:0000313" key="2">
    <source>
        <dbReference type="Proteomes" id="UP000295479"/>
    </source>
</evidence>
<gene>
    <name evidence="1" type="ORF">E0F76_16915</name>
</gene>
<proteinExistence type="predicted"/>
<protein>
    <submittedName>
        <fullName evidence="1">Uncharacterized protein</fullName>
    </submittedName>
</protein>
<evidence type="ECO:0000313" key="1">
    <source>
        <dbReference type="EMBL" id="TDD94282.1"/>
    </source>
</evidence>
<reference evidence="1 2" key="1">
    <citation type="submission" date="2019-03" db="EMBL/GenBank/DDBJ databases">
        <title>Flavobacterium AR-3-4 sp. nov. isolated from arctic soil.</title>
        <authorList>
            <person name="Chaudhary D.K."/>
        </authorList>
    </citation>
    <scope>NUCLEOTIDE SEQUENCE [LARGE SCALE GENOMIC DNA]</scope>
    <source>
        <strain evidence="1 2">AR-3-4</strain>
    </source>
</reference>
<keyword evidence="2" id="KW-1185">Reference proteome</keyword>
<dbReference type="EMBL" id="SMFK01000017">
    <property type="protein sequence ID" value="TDD94282.1"/>
    <property type="molecule type" value="Genomic_DNA"/>
</dbReference>
<dbReference type="Proteomes" id="UP000295479">
    <property type="component" value="Unassembled WGS sequence"/>
</dbReference>
<dbReference type="AlphaFoldDB" id="A0A4R5CB34"/>
<accession>A0A4R5CB34</accession>
<comment type="caution">
    <text evidence="1">The sequence shown here is derived from an EMBL/GenBank/DDBJ whole genome shotgun (WGS) entry which is preliminary data.</text>
</comment>